<dbReference type="InterPro" id="IPR002656">
    <property type="entry name" value="Acyl_transf_3_dom"/>
</dbReference>
<dbReference type="EMBL" id="LBSV01000001">
    <property type="protein sequence ID" value="KKQ26693.1"/>
    <property type="molecule type" value="Genomic_DNA"/>
</dbReference>
<reference evidence="3 4" key="1">
    <citation type="journal article" date="2015" name="Nature">
        <title>rRNA introns, odd ribosomes, and small enigmatic genomes across a large radiation of phyla.</title>
        <authorList>
            <person name="Brown C.T."/>
            <person name="Hug L.A."/>
            <person name="Thomas B.C."/>
            <person name="Sharon I."/>
            <person name="Castelle C.J."/>
            <person name="Singh A."/>
            <person name="Wilkins M.J."/>
            <person name="Williams K.H."/>
            <person name="Banfield J.F."/>
        </authorList>
    </citation>
    <scope>NUCLEOTIDE SEQUENCE [LARGE SCALE GENOMIC DNA]</scope>
</reference>
<evidence type="ECO:0000259" key="2">
    <source>
        <dbReference type="Pfam" id="PF01757"/>
    </source>
</evidence>
<gene>
    <name evidence="3" type="ORF">US40_C0001G0042</name>
</gene>
<feature type="transmembrane region" description="Helical" evidence="1">
    <location>
        <begin position="275"/>
        <end position="294"/>
    </location>
</feature>
<protein>
    <submittedName>
        <fullName evidence="3">Acyltransferase 3</fullName>
    </submittedName>
</protein>
<evidence type="ECO:0000256" key="1">
    <source>
        <dbReference type="SAM" id="Phobius"/>
    </source>
</evidence>
<keyword evidence="3" id="KW-0808">Transferase</keyword>
<dbReference type="Pfam" id="PF01757">
    <property type="entry name" value="Acyl_transf_3"/>
    <property type="match status" value="1"/>
</dbReference>
<feature type="transmembrane region" description="Helical" evidence="1">
    <location>
        <begin position="315"/>
        <end position="333"/>
    </location>
</feature>
<feature type="transmembrane region" description="Helical" evidence="1">
    <location>
        <begin position="238"/>
        <end position="255"/>
    </location>
</feature>
<dbReference type="Proteomes" id="UP000034917">
    <property type="component" value="Unassembled WGS sequence"/>
</dbReference>
<dbReference type="GO" id="GO:0016020">
    <property type="term" value="C:membrane"/>
    <property type="evidence" value="ECO:0007669"/>
    <property type="project" value="TreeGrafter"/>
</dbReference>
<dbReference type="GO" id="GO:0016747">
    <property type="term" value="F:acyltransferase activity, transferring groups other than amino-acyl groups"/>
    <property type="evidence" value="ECO:0007669"/>
    <property type="project" value="InterPro"/>
</dbReference>
<dbReference type="PATRIC" id="fig|1618486.3.peg.43"/>
<keyword evidence="1" id="KW-0472">Membrane</keyword>
<name>A0A0G0G6H0_9BACT</name>
<feature type="transmembrane region" description="Helical" evidence="1">
    <location>
        <begin position="54"/>
        <end position="75"/>
    </location>
</feature>
<evidence type="ECO:0000313" key="4">
    <source>
        <dbReference type="Proteomes" id="UP000034917"/>
    </source>
</evidence>
<dbReference type="InterPro" id="IPR050879">
    <property type="entry name" value="Acyltransferase_3"/>
</dbReference>
<evidence type="ECO:0000313" key="3">
    <source>
        <dbReference type="EMBL" id="KKQ26693.1"/>
    </source>
</evidence>
<dbReference type="PANTHER" id="PTHR23028">
    <property type="entry name" value="ACETYLTRANSFERASE"/>
    <property type="match status" value="1"/>
</dbReference>
<proteinExistence type="predicted"/>
<dbReference type="PANTHER" id="PTHR23028:SF53">
    <property type="entry name" value="ACYL_TRANSF_3 DOMAIN-CONTAINING PROTEIN"/>
    <property type="match status" value="1"/>
</dbReference>
<keyword evidence="3" id="KW-0012">Acyltransferase</keyword>
<keyword evidence="1" id="KW-0812">Transmembrane</keyword>
<organism evidence="3 4">
    <name type="scientific">Candidatus Roizmanbacteria bacterium GW2011_GWC2_37_13</name>
    <dbReference type="NCBI Taxonomy" id="1618486"/>
    <lineage>
        <taxon>Bacteria</taxon>
        <taxon>Candidatus Roizmaniibacteriota</taxon>
    </lineage>
</organism>
<sequence>MCLYCIYIIIYKFYMQRNLGLDIVRSIAIILVMVAHLSPFFTQNPIIFNLLYHSGLYGVELFFILSGFLIGQIAISKFTPNFSFKRLKTFYFRRLLRILPLYYSILILFLLISYFAFKLKSIHLLHFIFLQNLIESEVSFFAVSWTLSIQFWFYIFIPILLLFFVRKKYSLGKLLRSLLISIFIIIFLRALYILLYNPTFDFGVRKNIFFRFDSLLIGVLFGLFKLKLPSLYKKLANSYFFLFSLIFLFVFYWFYVVVMINQGIQYFDGSFLFRAFSWPFMSLMFILFTIYFENSNFINKILSGKKVVLSFFTRLSRYSFSLFLIHYEIYTYFETYLDKINVAITIITATFIICVLSYFLYNFIEKPFLSKRVKFT</sequence>
<dbReference type="GO" id="GO:0000271">
    <property type="term" value="P:polysaccharide biosynthetic process"/>
    <property type="evidence" value="ECO:0007669"/>
    <property type="project" value="TreeGrafter"/>
</dbReference>
<accession>A0A0G0G6H0</accession>
<keyword evidence="1" id="KW-1133">Transmembrane helix</keyword>
<comment type="caution">
    <text evidence="3">The sequence shown here is derived from an EMBL/GenBank/DDBJ whole genome shotgun (WGS) entry which is preliminary data.</text>
</comment>
<feature type="transmembrane region" description="Helical" evidence="1">
    <location>
        <begin position="208"/>
        <end position="226"/>
    </location>
</feature>
<dbReference type="AlphaFoldDB" id="A0A0G0G6H0"/>
<feature type="transmembrane region" description="Helical" evidence="1">
    <location>
        <begin position="177"/>
        <end position="196"/>
    </location>
</feature>
<feature type="transmembrane region" description="Helical" evidence="1">
    <location>
        <begin position="95"/>
        <end position="117"/>
    </location>
</feature>
<feature type="transmembrane region" description="Helical" evidence="1">
    <location>
        <begin position="140"/>
        <end position="165"/>
    </location>
</feature>
<feature type="transmembrane region" description="Helical" evidence="1">
    <location>
        <begin position="339"/>
        <end position="364"/>
    </location>
</feature>
<feature type="transmembrane region" description="Helical" evidence="1">
    <location>
        <begin position="23"/>
        <end position="42"/>
    </location>
</feature>
<feature type="domain" description="Acyltransferase 3" evidence="2">
    <location>
        <begin position="19"/>
        <end position="358"/>
    </location>
</feature>